<organism evidence="9 10">
    <name type="scientific">Amphibacillus indicireducens</name>
    <dbReference type="NCBI Taxonomy" id="1076330"/>
    <lineage>
        <taxon>Bacteria</taxon>
        <taxon>Bacillati</taxon>
        <taxon>Bacillota</taxon>
        <taxon>Bacilli</taxon>
        <taxon>Bacillales</taxon>
        <taxon>Bacillaceae</taxon>
        <taxon>Amphibacillus</taxon>
    </lineage>
</organism>
<evidence type="ECO:0000256" key="5">
    <source>
        <dbReference type="ARBA" id="ARBA00022692"/>
    </source>
</evidence>
<dbReference type="NCBIfam" id="TIGR00912">
    <property type="entry name" value="2A0309"/>
    <property type="match status" value="1"/>
</dbReference>
<reference evidence="10" key="1">
    <citation type="journal article" date="2019" name="Int. J. Syst. Evol. Microbiol.">
        <title>The Global Catalogue of Microorganisms (GCM) 10K type strain sequencing project: providing services to taxonomists for standard genome sequencing and annotation.</title>
        <authorList>
            <consortium name="The Broad Institute Genomics Platform"/>
            <consortium name="The Broad Institute Genome Sequencing Center for Infectious Disease"/>
            <person name="Wu L."/>
            <person name="Ma J."/>
        </authorList>
    </citation>
    <scope>NUCLEOTIDE SEQUENCE [LARGE SCALE GENOMIC DNA]</scope>
    <source>
        <strain evidence="10">JCM 17250</strain>
    </source>
</reference>
<evidence type="ECO:0000256" key="8">
    <source>
        <dbReference type="SAM" id="Phobius"/>
    </source>
</evidence>
<keyword evidence="10" id="KW-1185">Reference proteome</keyword>
<dbReference type="PANTHER" id="PTHR34975">
    <property type="entry name" value="SPORE GERMINATION PROTEIN A2"/>
    <property type="match status" value="1"/>
</dbReference>
<protein>
    <submittedName>
        <fullName evidence="9">Endospore germination permease</fullName>
    </submittedName>
</protein>
<evidence type="ECO:0000256" key="1">
    <source>
        <dbReference type="ARBA" id="ARBA00004141"/>
    </source>
</evidence>
<feature type="transmembrane region" description="Helical" evidence="8">
    <location>
        <begin position="306"/>
        <end position="326"/>
    </location>
</feature>
<keyword evidence="7 8" id="KW-0472">Membrane</keyword>
<dbReference type="RefSeq" id="WP_344913929.1">
    <property type="nucleotide sequence ID" value="NZ_BAABDL010000148.1"/>
</dbReference>
<comment type="subcellular location">
    <subcellularLocation>
        <location evidence="1">Membrane</location>
        <topology evidence="1">Multi-pass membrane protein</topology>
    </subcellularLocation>
</comment>
<dbReference type="Proteomes" id="UP001501734">
    <property type="component" value="Unassembled WGS sequence"/>
</dbReference>
<feature type="transmembrane region" description="Helical" evidence="8">
    <location>
        <begin position="338"/>
        <end position="356"/>
    </location>
</feature>
<dbReference type="PANTHER" id="PTHR34975:SF2">
    <property type="entry name" value="SPORE GERMINATION PROTEIN A2"/>
    <property type="match status" value="1"/>
</dbReference>
<evidence type="ECO:0000256" key="3">
    <source>
        <dbReference type="ARBA" id="ARBA00022448"/>
    </source>
</evidence>
<evidence type="ECO:0000256" key="7">
    <source>
        <dbReference type="ARBA" id="ARBA00023136"/>
    </source>
</evidence>
<keyword evidence="5 8" id="KW-0812">Transmembrane</keyword>
<gene>
    <name evidence="9" type="ORF">GCM10022410_25200</name>
</gene>
<feature type="transmembrane region" description="Helical" evidence="8">
    <location>
        <begin position="81"/>
        <end position="99"/>
    </location>
</feature>
<proteinExistence type="inferred from homology"/>
<dbReference type="InterPro" id="IPR004761">
    <property type="entry name" value="Spore_GerAB"/>
</dbReference>
<comment type="similarity">
    <text evidence="2">Belongs to the amino acid-polyamine-organocation (APC) superfamily. Spore germination protein (SGP) (TC 2.A.3.9) family.</text>
</comment>
<evidence type="ECO:0000313" key="10">
    <source>
        <dbReference type="Proteomes" id="UP001501734"/>
    </source>
</evidence>
<feature type="transmembrane region" description="Helical" evidence="8">
    <location>
        <begin position="270"/>
        <end position="294"/>
    </location>
</feature>
<name>A0ABP7W400_9BACI</name>
<feature type="transmembrane region" description="Helical" evidence="8">
    <location>
        <begin position="147"/>
        <end position="168"/>
    </location>
</feature>
<accession>A0ABP7W400</accession>
<keyword evidence="6 8" id="KW-1133">Transmembrane helix</keyword>
<keyword evidence="3" id="KW-0813">Transport</keyword>
<evidence type="ECO:0000256" key="4">
    <source>
        <dbReference type="ARBA" id="ARBA00022544"/>
    </source>
</evidence>
<evidence type="ECO:0000256" key="6">
    <source>
        <dbReference type="ARBA" id="ARBA00022989"/>
    </source>
</evidence>
<evidence type="ECO:0000313" key="9">
    <source>
        <dbReference type="EMBL" id="GAA4080220.1"/>
    </source>
</evidence>
<feature type="transmembrane region" description="Helical" evidence="8">
    <location>
        <begin position="219"/>
        <end position="238"/>
    </location>
</feature>
<sequence>MKVNSKLSTYEIFALTNIAIVMIITDTTPSLLAQNTKNAFWFVPLISFLVVLPSFLILLYLLRKYNAEHLVELLEILFGKFLGKVFAFIVFMANFLWLALDKRSYVGQIKLLYFEQSQLFSIFIILAIVCIFGAVRGIKVIGYTAKLFFPYFQISLIILIILIIPSLIPERIFPIFGSGLTEVIQEGVLKGSIFSKFTLLLMVLPAVKEPKYFYKGTLLGLMISVIQIIFFYFIYTTFFDYDSIATTPFPFHEVTQYIRLGDFFTNIETFFLIFWLLATFIRFILFLYLISWLFGAIFQINNFELLILPIGFLLMLVGLLPNNAIVTEVVYRNNLFNLLTPIIIIIPFILLIRHFFKQRTGRLS</sequence>
<comment type="caution">
    <text evidence="9">The sequence shown here is derived from an EMBL/GenBank/DDBJ whole genome shotgun (WGS) entry which is preliminary data.</text>
</comment>
<feature type="transmembrane region" description="Helical" evidence="8">
    <location>
        <begin position="12"/>
        <end position="33"/>
    </location>
</feature>
<evidence type="ECO:0000256" key="2">
    <source>
        <dbReference type="ARBA" id="ARBA00007998"/>
    </source>
</evidence>
<feature type="transmembrane region" description="Helical" evidence="8">
    <location>
        <begin position="119"/>
        <end position="135"/>
    </location>
</feature>
<keyword evidence="4" id="KW-0309">Germination</keyword>
<dbReference type="EMBL" id="BAABDL010000148">
    <property type="protein sequence ID" value="GAA4080220.1"/>
    <property type="molecule type" value="Genomic_DNA"/>
</dbReference>
<dbReference type="Pfam" id="PF03845">
    <property type="entry name" value="Spore_permease"/>
    <property type="match status" value="1"/>
</dbReference>
<feature type="transmembrane region" description="Helical" evidence="8">
    <location>
        <begin position="39"/>
        <end position="61"/>
    </location>
</feature>